<dbReference type="HOGENOM" id="CLU_2768883_0_0_4"/>
<dbReference type="KEGG" id="cnc:CNE_BB1p11350"/>
<name>F8GUY9_CUPNN</name>
<dbReference type="Gene3D" id="3.40.190.150">
    <property type="entry name" value="Bordetella uptake gene, domain 1"/>
    <property type="match status" value="1"/>
</dbReference>
<accession>F8GUY9</accession>
<geneLocation type="plasmid" evidence="1 2">
    <name>pBB1</name>
</geneLocation>
<dbReference type="EMBL" id="CP002879">
    <property type="protein sequence ID" value="AEI82543.1"/>
    <property type="molecule type" value="Genomic_DNA"/>
</dbReference>
<protein>
    <submittedName>
        <fullName evidence="1">Uncharacterized protein</fullName>
    </submittedName>
</protein>
<keyword evidence="1" id="KW-0614">Plasmid</keyword>
<evidence type="ECO:0000313" key="1">
    <source>
        <dbReference type="EMBL" id="AEI82543.1"/>
    </source>
</evidence>
<evidence type="ECO:0000313" key="2">
    <source>
        <dbReference type="Proteomes" id="UP000006798"/>
    </source>
</evidence>
<reference evidence="1 2" key="1">
    <citation type="journal article" date="2011" name="J. Bacteriol.">
        <title>Complete genome sequence of the type strain Cupriavidus necator N-1.</title>
        <authorList>
            <person name="Poehlein A."/>
            <person name="Kusian B."/>
            <person name="Friedrich B."/>
            <person name="Daniel R."/>
            <person name="Bowien B."/>
        </authorList>
    </citation>
    <scope>NUCLEOTIDE SEQUENCE [LARGE SCALE GENOMIC DNA]</scope>
    <source>
        <strain evidence="2">ATCC 43291 / DSM 13513 / CCUG 52238 / LMG 8453 / N-1</strain>
        <plasmid evidence="1 2">pBB1</plasmid>
    </source>
</reference>
<gene>
    <name evidence="1" type="ordered locus">CNE_BB1p11350</name>
</gene>
<dbReference type="AlphaFoldDB" id="F8GUY9"/>
<dbReference type="Proteomes" id="UP000006798">
    <property type="component" value="Plasmid pBB1"/>
</dbReference>
<sequence length="69" mass="7154">MGSDVVSKSPSDGHTLLLTTSAFSIVASIGIKLPYDGIQAFEPVALSAGRRTWCWCATTEDPIGSGLVA</sequence>
<proteinExistence type="predicted"/>
<dbReference type="InterPro" id="IPR042100">
    <property type="entry name" value="Bug_dom1"/>
</dbReference>
<organism evidence="1 2">
    <name type="scientific">Cupriavidus necator (strain ATCC 43291 / DSM 13513 / CCUG 52238 / LMG 8453 / N-1)</name>
    <name type="common">Ralstonia eutropha</name>
    <dbReference type="NCBI Taxonomy" id="1042878"/>
    <lineage>
        <taxon>Bacteria</taxon>
        <taxon>Pseudomonadati</taxon>
        <taxon>Pseudomonadota</taxon>
        <taxon>Betaproteobacteria</taxon>
        <taxon>Burkholderiales</taxon>
        <taxon>Burkholderiaceae</taxon>
        <taxon>Cupriavidus</taxon>
    </lineage>
</organism>